<dbReference type="Proteomes" id="UP000295070">
    <property type="component" value="Chromosome 21"/>
</dbReference>
<protein>
    <submittedName>
        <fullName evidence="2">Uncharacterized protein</fullName>
    </submittedName>
</protein>
<gene>
    <name evidence="2" type="ORF">EPR50_G00214320</name>
</gene>
<evidence type="ECO:0000313" key="2">
    <source>
        <dbReference type="EMBL" id="TDG98042.1"/>
    </source>
</evidence>
<feature type="region of interest" description="Disordered" evidence="1">
    <location>
        <begin position="1"/>
        <end position="46"/>
    </location>
</feature>
<accession>A0A484C7P2</accession>
<feature type="region of interest" description="Disordered" evidence="1">
    <location>
        <begin position="62"/>
        <end position="98"/>
    </location>
</feature>
<name>A0A484C7P2_PERFV</name>
<reference evidence="2 3" key="1">
    <citation type="submission" date="2019-01" db="EMBL/GenBank/DDBJ databases">
        <title>A chromosome-scale genome assembly of the yellow perch, Perca flavescens.</title>
        <authorList>
            <person name="Feron R."/>
            <person name="Morvezen R."/>
            <person name="Bestin A."/>
            <person name="Haffray P."/>
            <person name="Klopp C."/>
            <person name="Zahm M."/>
            <person name="Cabau C."/>
            <person name="Roques C."/>
            <person name="Donnadieu C."/>
            <person name="Bouchez O."/>
            <person name="Christie M."/>
            <person name="Larson W."/>
            <person name="Guiguen Y."/>
        </authorList>
    </citation>
    <scope>NUCLEOTIDE SEQUENCE [LARGE SCALE GENOMIC DNA]</scope>
    <source>
        <strain evidence="2">YP-PL-M2</strain>
        <tissue evidence="2">Blood</tissue>
    </source>
</reference>
<keyword evidence="3" id="KW-1185">Reference proteome</keyword>
<sequence>MPYEAQPAGLSPEAKSTGKYGLAGSPYQPEPLGLGQSGKLTGTYGGGEVPYAPQALGFGSEAQSFGKYDNQGPYQSQPIELASEGRSGGEYDADGLPYEPLPLEPDSAGTSNVKGEVPTPAIAVEGEGMSIDRYENMGYINGQVQPEVVAFPAAPTPSPTLAYPAVTSYLPVEAFTPDVVPGAGVEDLPDPEGIAGLALDSAPATEMHGVAEVPEQPDELLHQEQLPRAKKSKYDLNGFFGNSGYQG</sequence>
<dbReference type="EMBL" id="SCKG01000021">
    <property type="protein sequence ID" value="TDG98042.1"/>
    <property type="molecule type" value="Genomic_DNA"/>
</dbReference>
<evidence type="ECO:0000256" key="1">
    <source>
        <dbReference type="SAM" id="MobiDB-lite"/>
    </source>
</evidence>
<proteinExistence type="predicted"/>
<comment type="caution">
    <text evidence="2">The sequence shown here is derived from an EMBL/GenBank/DDBJ whole genome shotgun (WGS) entry which is preliminary data.</text>
</comment>
<organism evidence="2 3">
    <name type="scientific">Perca flavescens</name>
    <name type="common">American yellow perch</name>
    <name type="synonym">Morone flavescens</name>
    <dbReference type="NCBI Taxonomy" id="8167"/>
    <lineage>
        <taxon>Eukaryota</taxon>
        <taxon>Metazoa</taxon>
        <taxon>Chordata</taxon>
        <taxon>Craniata</taxon>
        <taxon>Vertebrata</taxon>
        <taxon>Euteleostomi</taxon>
        <taxon>Actinopterygii</taxon>
        <taxon>Neopterygii</taxon>
        <taxon>Teleostei</taxon>
        <taxon>Neoteleostei</taxon>
        <taxon>Acanthomorphata</taxon>
        <taxon>Eupercaria</taxon>
        <taxon>Perciformes</taxon>
        <taxon>Percoidei</taxon>
        <taxon>Percidae</taxon>
        <taxon>Percinae</taxon>
        <taxon>Perca</taxon>
    </lineage>
</organism>
<dbReference type="AlphaFoldDB" id="A0A484C7P2"/>
<evidence type="ECO:0000313" key="3">
    <source>
        <dbReference type="Proteomes" id="UP000295070"/>
    </source>
</evidence>